<evidence type="ECO:0000256" key="1">
    <source>
        <dbReference type="SAM" id="MobiDB-lite"/>
    </source>
</evidence>
<dbReference type="Pfam" id="PF13489">
    <property type="entry name" value="Methyltransf_23"/>
    <property type="match status" value="1"/>
</dbReference>
<proteinExistence type="predicted"/>
<keyword evidence="3" id="KW-1185">Reference proteome</keyword>
<gene>
    <name evidence="2" type="ORF">K402DRAFT_229762</name>
</gene>
<dbReference type="EMBL" id="ML977142">
    <property type="protein sequence ID" value="KAF1990471.1"/>
    <property type="molecule type" value="Genomic_DNA"/>
</dbReference>
<feature type="region of interest" description="Disordered" evidence="1">
    <location>
        <begin position="1"/>
        <end position="29"/>
    </location>
</feature>
<dbReference type="Gene3D" id="3.40.50.150">
    <property type="entry name" value="Vaccinia Virus protein VP39"/>
    <property type="match status" value="1"/>
</dbReference>
<dbReference type="SUPFAM" id="SSF53335">
    <property type="entry name" value="S-adenosyl-L-methionine-dependent methyltransferases"/>
    <property type="match status" value="1"/>
</dbReference>
<feature type="compositionally biased region" description="Low complexity" evidence="1">
    <location>
        <begin position="1"/>
        <end position="14"/>
    </location>
</feature>
<dbReference type="GO" id="GO:0032259">
    <property type="term" value="P:methylation"/>
    <property type="evidence" value="ECO:0007669"/>
    <property type="project" value="UniProtKB-KW"/>
</dbReference>
<dbReference type="GO" id="GO:0008168">
    <property type="term" value="F:methyltransferase activity"/>
    <property type="evidence" value="ECO:0007669"/>
    <property type="project" value="UniProtKB-KW"/>
</dbReference>
<name>A0A6G1HB82_9PEZI</name>
<dbReference type="InterPro" id="IPR029063">
    <property type="entry name" value="SAM-dependent_MTases_sf"/>
</dbReference>
<dbReference type="PANTHER" id="PTHR43591">
    <property type="entry name" value="METHYLTRANSFERASE"/>
    <property type="match status" value="1"/>
</dbReference>
<evidence type="ECO:0000313" key="3">
    <source>
        <dbReference type="Proteomes" id="UP000800041"/>
    </source>
</evidence>
<reference evidence="2" key="1">
    <citation type="journal article" date="2020" name="Stud. Mycol.">
        <title>101 Dothideomycetes genomes: a test case for predicting lifestyles and emergence of pathogens.</title>
        <authorList>
            <person name="Haridas S."/>
            <person name="Albert R."/>
            <person name="Binder M."/>
            <person name="Bloem J."/>
            <person name="Labutti K."/>
            <person name="Salamov A."/>
            <person name="Andreopoulos B."/>
            <person name="Baker S."/>
            <person name="Barry K."/>
            <person name="Bills G."/>
            <person name="Bluhm B."/>
            <person name="Cannon C."/>
            <person name="Castanera R."/>
            <person name="Culley D."/>
            <person name="Daum C."/>
            <person name="Ezra D."/>
            <person name="Gonzalez J."/>
            <person name="Henrissat B."/>
            <person name="Kuo A."/>
            <person name="Liang C."/>
            <person name="Lipzen A."/>
            <person name="Lutzoni F."/>
            <person name="Magnuson J."/>
            <person name="Mondo S."/>
            <person name="Nolan M."/>
            <person name="Ohm R."/>
            <person name="Pangilinan J."/>
            <person name="Park H.-J."/>
            <person name="Ramirez L."/>
            <person name="Alfaro M."/>
            <person name="Sun H."/>
            <person name="Tritt A."/>
            <person name="Yoshinaga Y."/>
            <person name="Zwiers L.-H."/>
            <person name="Turgeon B."/>
            <person name="Goodwin S."/>
            <person name="Spatafora J."/>
            <person name="Crous P."/>
            <person name="Grigoriev I."/>
        </authorList>
    </citation>
    <scope>NUCLEOTIDE SEQUENCE</scope>
    <source>
        <strain evidence="2">CBS 113979</strain>
    </source>
</reference>
<dbReference type="CDD" id="cd02440">
    <property type="entry name" value="AdoMet_MTases"/>
    <property type="match status" value="1"/>
</dbReference>
<dbReference type="AlphaFoldDB" id="A0A6G1HB82"/>
<protein>
    <submittedName>
        <fullName evidence="2">S-adenosyl-L-methionine-dependent methyltransferase</fullName>
    </submittedName>
</protein>
<keyword evidence="2" id="KW-0808">Transferase</keyword>
<keyword evidence="2" id="KW-0489">Methyltransferase</keyword>
<dbReference type="OrthoDB" id="2013972at2759"/>
<accession>A0A6G1HB82</accession>
<dbReference type="PANTHER" id="PTHR43591:SF31">
    <property type="entry name" value="LAEA-LIKE, PUTATIVE (AFU_ORTHOLOGUE AFUA_8G01930)-RELATED"/>
    <property type="match status" value="1"/>
</dbReference>
<dbReference type="Proteomes" id="UP000800041">
    <property type="component" value="Unassembled WGS sequence"/>
</dbReference>
<organism evidence="2 3">
    <name type="scientific">Aulographum hederae CBS 113979</name>
    <dbReference type="NCBI Taxonomy" id="1176131"/>
    <lineage>
        <taxon>Eukaryota</taxon>
        <taxon>Fungi</taxon>
        <taxon>Dikarya</taxon>
        <taxon>Ascomycota</taxon>
        <taxon>Pezizomycotina</taxon>
        <taxon>Dothideomycetes</taxon>
        <taxon>Pleosporomycetidae</taxon>
        <taxon>Aulographales</taxon>
        <taxon>Aulographaceae</taxon>
    </lineage>
</organism>
<sequence length="362" mass="40433">MAESAETSSSQAAEKSQGQKGPTMNDKPGLLFFETDLEVDSFGDHDSALGDGMSSVTTSLSPSVLDYETYRGRRYHAYREGKYVLPNDDDEINRLNLQHQIWDIAMNGKLYLSPLPNNITDAVDLGCGTGSWAIDFAETHPHCQTLGTDLSPIQPTDVPINCRFMVDDVTAEWAFGHSFDFIHTRAITAGLSDWDHLLAQCYANLRPGGWLELQELRFPLECDDGSLPADSALKRWGDGLMESMTKLGIDGNASFKHVERLQKAGFKEVNQVHGKWAVGPWPRGEKEKRIGAMFLRDLTGNLYGVSLKMFTQLLGWSEETLKGFVEEVQRDMENPNIHTFMPVDIFWAQKPEEPTEAAPEGK</sequence>
<evidence type="ECO:0000313" key="2">
    <source>
        <dbReference type="EMBL" id="KAF1990471.1"/>
    </source>
</evidence>